<keyword evidence="1" id="KW-0812">Transmembrane</keyword>
<dbReference type="Gene3D" id="3.30.10.20">
    <property type="match status" value="1"/>
</dbReference>
<sequence length="115" mass="12541">MKLKTILSALVTFLGLSLLFVLLLDKVIMPKVVRKGDEAVVPSVIGLPKEEALSLIEKNGLRAYFKGEKPSEFPKGAVAEQDPEPGMVVKKGFRIVLILSSGPPEEDSSSQYFQP</sequence>
<feature type="domain" description="PASTA" evidence="2">
    <location>
        <begin position="35"/>
        <end position="101"/>
    </location>
</feature>
<dbReference type="CDD" id="cd06577">
    <property type="entry name" value="PASTA_pknB"/>
    <property type="match status" value="1"/>
</dbReference>
<dbReference type="Proteomes" id="UP000885931">
    <property type="component" value="Unassembled WGS sequence"/>
</dbReference>
<comment type="caution">
    <text evidence="3">The sequence shown here is derived from an EMBL/GenBank/DDBJ whole genome shotgun (WGS) entry which is preliminary data.</text>
</comment>
<gene>
    <name evidence="3" type="ORF">ENG67_05225</name>
</gene>
<feature type="transmembrane region" description="Helical" evidence="1">
    <location>
        <begin position="6"/>
        <end position="24"/>
    </location>
</feature>
<proteinExistence type="predicted"/>
<evidence type="ECO:0000259" key="2">
    <source>
        <dbReference type="PROSITE" id="PS51178"/>
    </source>
</evidence>
<dbReference type="EMBL" id="DRBW01000195">
    <property type="protein sequence ID" value="HDM90589.1"/>
    <property type="molecule type" value="Genomic_DNA"/>
</dbReference>
<dbReference type="SMART" id="SM00740">
    <property type="entry name" value="PASTA"/>
    <property type="match status" value="1"/>
</dbReference>
<dbReference type="InterPro" id="IPR005543">
    <property type="entry name" value="PASTA_dom"/>
</dbReference>
<evidence type="ECO:0000256" key="1">
    <source>
        <dbReference type="SAM" id="Phobius"/>
    </source>
</evidence>
<dbReference type="PROSITE" id="PS51178">
    <property type="entry name" value="PASTA"/>
    <property type="match status" value="1"/>
</dbReference>
<dbReference type="Pfam" id="PF03793">
    <property type="entry name" value="PASTA"/>
    <property type="match status" value="1"/>
</dbReference>
<protein>
    <submittedName>
        <fullName evidence="3">PASTA domain-containing protein</fullName>
    </submittedName>
</protein>
<name>A0A7C1BE13_UNCW3</name>
<dbReference type="SUPFAM" id="SSF54184">
    <property type="entry name" value="Penicillin-binding protein 2x (pbp-2x), c-terminal domain"/>
    <property type="match status" value="1"/>
</dbReference>
<reference evidence="3" key="1">
    <citation type="journal article" date="2020" name="mSystems">
        <title>Genome- and Community-Level Interaction Insights into Carbon Utilization and Element Cycling Functions of Hydrothermarchaeota in Hydrothermal Sediment.</title>
        <authorList>
            <person name="Zhou Z."/>
            <person name="Liu Y."/>
            <person name="Xu W."/>
            <person name="Pan J."/>
            <person name="Luo Z.H."/>
            <person name="Li M."/>
        </authorList>
    </citation>
    <scope>NUCLEOTIDE SEQUENCE [LARGE SCALE GENOMIC DNA]</scope>
    <source>
        <strain evidence="3">HyVt-237</strain>
    </source>
</reference>
<keyword evidence="1" id="KW-0472">Membrane</keyword>
<organism evidence="3">
    <name type="scientific">candidate division WOR-3 bacterium</name>
    <dbReference type="NCBI Taxonomy" id="2052148"/>
    <lineage>
        <taxon>Bacteria</taxon>
        <taxon>Bacteria division WOR-3</taxon>
    </lineage>
</organism>
<evidence type="ECO:0000313" key="3">
    <source>
        <dbReference type="EMBL" id="HDM90589.1"/>
    </source>
</evidence>
<keyword evidence="1" id="KW-1133">Transmembrane helix</keyword>
<dbReference type="AlphaFoldDB" id="A0A7C1BE13"/>
<accession>A0A7C1BE13</accession>